<keyword evidence="4" id="KW-0472">Membrane</keyword>
<organism evidence="7 8">
    <name type="scientific">Salix viminalis</name>
    <name type="common">Common osier</name>
    <name type="synonym">Basket willow</name>
    <dbReference type="NCBI Taxonomy" id="40686"/>
    <lineage>
        <taxon>Eukaryota</taxon>
        <taxon>Viridiplantae</taxon>
        <taxon>Streptophyta</taxon>
        <taxon>Embryophyta</taxon>
        <taxon>Tracheophyta</taxon>
        <taxon>Spermatophyta</taxon>
        <taxon>Magnoliopsida</taxon>
        <taxon>eudicotyledons</taxon>
        <taxon>Gunneridae</taxon>
        <taxon>Pentapetalae</taxon>
        <taxon>rosids</taxon>
        <taxon>fabids</taxon>
        <taxon>Malpighiales</taxon>
        <taxon>Salicaceae</taxon>
        <taxon>Saliceae</taxon>
        <taxon>Salix</taxon>
    </lineage>
</organism>
<evidence type="ECO:0000313" key="7">
    <source>
        <dbReference type="EMBL" id="KAJ6736889.1"/>
    </source>
</evidence>
<accession>A0A9Q0ZJL5</accession>
<keyword evidence="7" id="KW-0675">Receptor</keyword>
<feature type="domain" description="Serine-threonine/tyrosine-protein kinase catalytic" evidence="6">
    <location>
        <begin position="69"/>
        <end position="118"/>
    </location>
</feature>
<reference evidence="7" key="1">
    <citation type="submission" date="2022-11" db="EMBL/GenBank/DDBJ databases">
        <authorList>
            <person name="Hyden B.L."/>
            <person name="Feng K."/>
            <person name="Yates T."/>
            <person name="Jawdy S."/>
            <person name="Smart L.B."/>
            <person name="Muchero W."/>
        </authorList>
    </citation>
    <scope>NUCLEOTIDE SEQUENCE</scope>
    <source>
        <tissue evidence="7">Shoot tip</tissue>
    </source>
</reference>
<evidence type="ECO:0000259" key="6">
    <source>
        <dbReference type="Pfam" id="PF07714"/>
    </source>
</evidence>
<keyword evidence="5" id="KW-0325">Glycoprotein</keyword>
<proteinExistence type="predicted"/>
<evidence type="ECO:0000313" key="8">
    <source>
        <dbReference type="Proteomes" id="UP001151529"/>
    </source>
</evidence>
<dbReference type="PANTHER" id="PTHR45974:SF266">
    <property type="entry name" value="LEUCINE-RICH REPEAT RECEPTOR PROTEIN KINASE HPCA1"/>
    <property type="match status" value="1"/>
</dbReference>
<evidence type="ECO:0000256" key="5">
    <source>
        <dbReference type="ARBA" id="ARBA00023180"/>
    </source>
</evidence>
<dbReference type="Pfam" id="PF07714">
    <property type="entry name" value="PK_Tyr_Ser-Thr"/>
    <property type="match status" value="1"/>
</dbReference>
<dbReference type="InterPro" id="IPR011009">
    <property type="entry name" value="Kinase-like_dom_sf"/>
</dbReference>
<evidence type="ECO:0000256" key="2">
    <source>
        <dbReference type="ARBA" id="ARBA00022729"/>
    </source>
</evidence>
<comment type="subcellular location">
    <subcellularLocation>
        <location evidence="1">Membrane</location>
    </subcellularLocation>
</comment>
<dbReference type="PANTHER" id="PTHR45974">
    <property type="entry name" value="RECEPTOR-LIKE PROTEIN 55"/>
    <property type="match status" value="1"/>
</dbReference>
<dbReference type="GO" id="GO:0016020">
    <property type="term" value="C:membrane"/>
    <property type="evidence" value="ECO:0007669"/>
    <property type="project" value="UniProtKB-SubCell"/>
</dbReference>
<keyword evidence="3" id="KW-0677">Repeat</keyword>
<evidence type="ECO:0000256" key="1">
    <source>
        <dbReference type="ARBA" id="ARBA00004370"/>
    </source>
</evidence>
<comment type="caution">
    <text evidence="7">The sequence shown here is derived from an EMBL/GenBank/DDBJ whole genome shotgun (WGS) entry which is preliminary data.</text>
</comment>
<evidence type="ECO:0000256" key="3">
    <source>
        <dbReference type="ARBA" id="ARBA00022737"/>
    </source>
</evidence>
<dbReference type="GO" id="GO:0004672">
    <property type="term" value="F:protein kinase activity"/>
    <property type="evidence" value="ECO:0007669"/>
    <property type="project" value="InterPro"/>
</dbReference>
<dbReference type="EMBL" id="JAPFFL010000003">
    <property type="protein sequence ID" value="KAJ6736889.1"/>
    <property type="molecule type" value="Genomic_DNA"/>
</dbReference>
<sequence length="178" mass="19650">MINVNLLFCEPVSRGCGAINRAHAESYQSTGEFRNGKPDHQPLQACTSLKVCQAHEFEWLIYLCAFSVFEIEVSLLSKVKHRNLAGLVGFCEQTGAKRAQILVYEYVPNGSLLDYITDFGLVKMGPIGDQSRVSSQIKGTPGYLDPAYCSSFHLSPLVIYTALESYSCSFSLPALQLI</sequence>
<dbReference type="InterPro" id="IPR001245">
    <property type="entry name" value="Ser-Thr/Tyr_kinase_cat_dom"/>
</dbReference>
<protein>
    <submittedName>
        <fullName evidence="7">RECEPTOR-LIKE PROTEIN 55</fullName>
    </submittedName>
</protein>
<keyword evidence="8" id="KW-1185">Reference proteome</keyword>
<evidence type="ECO:0000256" key="4">
    <source>
        <dbReference type="ARBA" id="ARBA00023136"/>
    </source>
</evidence>
<dbReference type="AlphaFoldDB" id="A0A9Q0ZJL5"/>
<dbReference type="Gene3D" id="1.10.510.10">
    <property type="entry name" value="Transferase(Phosphotransferase) domain 1"/>
    <property type="match status" value="1"/>
</dbReference>
<dbReference type="OrthoDB" id="4062651at2759"/>
<name>A0A9Q0ZJL5_SALVM</name>
<dbReference type="Proteomes" id="UP001151529">
    <property type="component" value="Chromosome 5"/>
</dbReference>
<dbReference type="SUPFAM" id="SSF56112">
    <property type="entry name" value="Protein kinase-like (PK-like)"/>
    <property type="match status" value="1"/>
</dbReference>
<gene>
    <name evidence="7" type="ORF">OIU85_019004</name>
</gene>
<keyword evidence="2" id="KW-0732">Signal</keyword>
<reference evidence="7" key="2">
    <citation type="journal article" date="2023" name="Int. J. Mol. Sci.">
        <title>De Novo Assembly and Annotation of 11 Diverse Shrub Willow (Salix) Genomes Reveals Novel Gene Organization in Sex-Linked Regions.</title>
        <authorList>
            <person name="Hyden B."/>
            <person name="Feng K."/>
            <person name="Yates T.B."/>
            <person name="Jawdy S."/>
            <person name="Cereghino C."/>
            <person name="Smart L.B."/>
            <person name="Muchero W."/>
        </authorList>
    </citation>
    <scope>NUCLEOTIDE SEQUENCE [LARGE SCALE GENOMIC DNA]</scope>
    <source>
        <tissue evidence="7">Shoot tip</tissue>
    </source>
</reference>